<dbReference type="GO" id="GO:0033743">
    <property type="term" value="F:peptide-methionine (R)-S-oxide reductase activity"/>
    <property type="evidence" value="ECO:0007669"/>
    <property type="project" value="InterPro"/>
</dbReference>
<dbReference type="GO" id="GO:0005737">
    <property type="term" value="C:cytoplasm"/>
    <property type="evidence" value="ECO:0007669"/>
    <property type="project" value="TreeGrafter"/>
</dbReference>
<proteinExistence type="inferred from homology"/>
<dbReference type="SUPFAM" id="SSF51316">
    <property type="entry name" value="Mss4-like"/>
    <property type="match status" value="1"/>
</dbReference>
<dbReference type="GO" id="GO:0006979">
    <property type="term" value="P:response to oxidative stress"/>
    <property type="evidence" value="ECO:0007669"/>
    <property type="project" value="InterPro"/>
</dbReference>
<organism evidence="7 8">
    <name type="scientific">Sciurus carolinensis</name>
    <name type="common">Eastern gray squirrel</name>
    <dbReference type="NCBI Taxonomy" id="30640"/>
    <lineage>
        <taxon>Eukaryota</taxon>
        <taxon>Metazoa</taxon>
        <taxon>Chordata</taxon>
        <taxon>Craniata</taxon>
        <taxon>Vertebrata</taxon>
        <taxon>Euteleostomi</taxon>
        <taxon>Mammalia</taxon>
        <taxon>Eutheria</taxon>
        <taxon>Euarchontoglires</taxon>
        <taxon>Glires</taxon>
        <taxon>Rodentia</taxon>
        <taxon>Sciuromorpha</taxon>
        <taxon>Sciuridae</taxon>
        <taxon>Sciurinae</taxon>
        <taxon>Sciurini</taxon>
        <taxon>Sciurus</taxon>
    </lineage>
</organism>
<dbReference type="PANTHER" id="PTHR10173:SF37">
    <property type="entry name" value="METHIONINE-R-SULFOXIDE REDUCTASE B2, MITOCHONDRIAL"/>
    <property type="match status" value="1"/>
</dbReference>
<dbReference type="PANTHER" id="PTHR10173">
    <property type="entry name" value="METHIONINE SULFOXIDE REDUCTASE"/>
    <property type="match status" value="1"/>
</dbReference>
<dbReference type="GO" id="GO:0033745">
    <property type="term" value="F:L-methionine-(R)-S-oxide reductase activity"/>
    <property type="evidence" value="ECO:0007669"/>
    <property type="project" value="UniProtKB-EC"/>
</dbReference>
<evidence type="ECO:0000313" key="8">
    <source>
        <dbReference type="Proteomes" id="UP001166674"/>
    </source>
</evidence>
<keyword evidence="8" id="KW-1185">Reference proteome</keyword>
<dbReference type="EMBL" id="JAATJV010188516">
    <property type="protein sequence ID" value="MBZ3872562.1"/>
    <property type="molecule type" value="Genomic_DNA"/>
</dbReference>
<evidence type="ECO:0000313" key="7">
    <source>
        <dbReference type="EMBL" id="MBZ3872562.1"/>
    </source>
</evidence>
<evidence type="ECO:0000256" key="1">
    <source>
        <dbReference type="ARBA" id="ARBA00007174"/>
    </source>
</evidence>
<evidence type="ECO:0000256" key="3">
    <source>
        <dbReference type="ARBA" id="ARBA00023002"/>
    </source>
</evidence>
<dbReference type="EC" id="1.8.4.14" evidence="2"/>
<dbReference type="InterPro" id="IPR011057">
    <property type="entry name" value="Mss4-like_sf"/>
</dbReference>
<dbReference type="InterPro" id="IPR002579">
    <property type="entry name" value="Met_Sox_Rdtase_MsrB_dom"/>
</dbReference>
<dbReference type="InterPro" id="IPR028427">
    <property type="entry name" value="Met_Sox_Rdtase_MsrB"/>
</dbReference>
<evidence type="ECO:0000256" key="4">
    <source>
        <dbReference type="ARBA" id="ARBA00049261"/>
    </source>
</evidence>
<comment type="caution">
    <text evidence="7">The sequence shown here is derived from an EMBL/GenBank/DDBJ whole genome shotgun (WGS) entry which is preliminary data.</text>
</comment>
<gene>
    <name evidence="7" type="ORF">SUZIE_118560</name>
</gene>
<dbReference type="AlphaFoldDB" id="A0AA41MJ03"/>
<evidence type="ECO:0000256" key="2">
    <source>
        <dbReference type="ARBA" id="ARBA00012498"/>
    </source>
</evidence>
<comment type="catalytic activity">
    <reaction evidence="4">
        <text>[thioredoxin]-disulfide + L-methionine + H2O = L-methionine (R)-S-oxide + [thioredoxin]-dithiol</text>
        <dbReference type="Rhea" id="RHEA:21260"/>
        <dbReference type="Rhea" id="RHEA-COMP:10698"/>
        <dbReference type="Rhea" id="RHEA-COMP:10700"/>
        <dbReference type="ChEBI" id="CHEBI:15377"/>
        <dbReference type="ChEBI" id="CHEBI:29950"/>
        <dbReference type="ChEBI" id="CHEBI:50058"/>
        <dbReference type="ChEBI" id="CHEBI:57844"/>
        <dbReference type="ChEBI" id="CHEBI:58773"/>
        <dbReference type="EC" id="1.8.4.14"/>
    </reaction>
</comment>
<name>A0AA41MJ03_SCICA</name>
<feature type="domain" description="MsrB" evidence="6">
    <location>
        <begin position="50"/>
        <end position="133"/>
    </location>
</feature>
<reference evidence="7" key="1">
    <citation type="submission" date="2020-03" db="EMBL/GenBank/DDBJ databases">
        <title>Studies in the Genomics of Life Span.</title>
        <authorList>
            <person name="Glass D."/>
        </authorList>
    </citation>
    <scope>NUCLEOTIDE SEQUENCE</scope>
    <source>
        <strain evidence="7">SUZIE</strain>
        <tissue evidence="7">Muscle</tissue>
    </source>
</reference>
<evidence type="ECO:0000256" key="5">
    <source>
        <dbReference type="SAM" id="MobiDB-lite"/>
    </source>
</evidence>
<feature type="region of interest" description="Disordered" evidence="5">
    <location>
        <begin position="18"/>
        <end position="41"/>
    </location>
</feature>
<dbReference type="Gene3D" id="2.170.150.20">
    <property type="entry name" value="Peptide methionine sulfoxide reductase"/>
    <property type="match status" value="1"/>
</dbReference>
<evidence type="ECO:0000259" key="6">
    <source>
        <dbReference type="PROSITE" id="PS51790"/>
    </source>
</evidence>
<accession>A0AA41MJ03</accession>
<protein>
    <recommendedName>
        <fullName evidence="2">L-methionine (R)-S-oxide reductase</fullName>
        <ecNumber evidence="2">1.8.4.14</ecNumber>
    </recommendedName>
</protein>
<keyword evidence="3" id="KW-0560">Oxidoreductase</keyword>
<dbReference type="Proteomes" id="UP001166674">
    <property type="component" value="Unassembled WGS sequence"/>
</dbReference>
<dbReference type="GO" id="GO:0030091">
    <property type="term" value="P:protein repair"/>
    <property type="evidence" value="ECO:0007669"/>
    <property type="project" value="InterPro"/>
</dbReference>
<comment type="similarity">
    <text evidence="1">Belongs to the MsrB Met sulfoxide reductase family.</text>
</comment>
<sequence length="133" mass="14888">MARFFRALWGWSSREAPGQAVRGQAGGPGAGRGDAESVTKCEPCGPSLTKTEWQEKLTPEQFHVTREKGTEPHMMYLIYFQPFSGIYLDNKESGMYHCVCCDSPLFRRGFLADWLLMRAALGKPDPACKDEGH</sequence>
<dbReference type="Pfam" id="PF01641">
    <property type="entry name" value="SelR"/>
    <property type="match status" value="1"/>
</dbReference>
<dbReference type="PROSITE" id="PS51790">
    <property type="entry name" value="MSRB"/>
    <property type="match status" value="1"/>
</dbReference>